<dbReference type="Proteomes" id="UP000219036">
    <property type="component" value="Unassembled WGS sequence"/>
</dbReference>
<keyword evidence="1" id="KW-0732">Signal</keyword>
<feature type="domain" description="Doubled CXXCH motif" evidence="2">
    <location>
        <begin position="113"/>
        <end position="151"/>
    </location>
</feature>
<dbReference type="Gene3D" id="1.10.1130.10">
    <property type="entry name" value="Flavocytochrome C3, Chain A"/>
    <property type="match status" value="1"/>
</dbReference>
<dbReference type="InterPro" id="IPR036280">
    <property type="entry name" value="Multihaem_cyt_sf"/>
</dbReference>
<feature type="domain" description="Doubled CXXCH motif" evidence="2">
    <location>
        <begin position="25"/>
        <end position="71"/>
    </location>
</feature>
<proteinExistence type="predicted"/>
<dbReference type="EMBL" id="OBEI01000001">
    <property type="protein sequence ID" value="SNZ02145.1"/>
    <property type="molecule type" value="Genomic_DNA"/>
</dbReference>
<dbReference type="Pfam" id="PF09699">
    <property type="entry name" value="Paired_CXXCH_1"/>
    <property type="match status" value="2"/>
</dbReference>
<feature type="signal peptide" evidence="1">
    <location>
        <begin position="1"/>
        <end position="19"/>
    </location>
</feature>
<feature type="chain" id="PRO_5012402671" evidence="1">
    <location>
        <begin position="20"/>
        <end position="236"/>
    </location>
</feature>
<accession>A0A285MY84</accession>
<dbReference type="SUPFAM" id="SSF48695">
    <property type="entry name" value="Multiheme cytochromes"/>
    <property type="match status" value="1"/>
</dbReference>
<evidence type="ECO:0000313" key="3">
    <source>
        <dbReference type="EMBL" id="SNZ02145.1"/>
    </source>
</evidence>
<dbReference type="RefSeq" id="WP_096999240.1">
    <property type="nucleotide sequence ID" value="NZ_OBEI01000001.1"/>
</dbReference>
<evidence type="ECO:0000259" key="2">
    <source>
        <dbReference type="Pfam" id="PF09699"/>
    </source>
</evidence>
<organism evidence="3 4">
    <name type="scientific">Persephonella hydrogeniphila</name>
    <dbReference type="NCBI Taxonomy" id="198703"/>
    <lineage>
        <taxon>Bacteria</taxon>
        <taxon>Pseudomonadati</taxon>
        <taxon>Aquificota</taxon>
        <taxon>Aquificia</taxon>
        <taxon>Aquificales</taxon>
        <taxon>Hydrogenothermaceae</taxon>
        <taxon>Persephonella</taxon>
    </lineage>
</organism>
<dbReference type="AlphaFoldDB" id="A0A285MY84"/>
<name>A0A285MY84_9AQUI</name>
<dbReference type="InterPro" id="IPR010177">
    <property type="entry name" value="Paired_CXXCH_1"/>
</dbReference>
<evidence type="ECO:0000256" key="1">
    <source>
        <dbReference type="SAM" id="SignalP"/>
    </source>
</evidence>
<keyword evidence="4" id="KW-1185">Reference proteome</keyword>
<gene>
    <name evidence="3" type="ORF">SAMN06265182_0026</name>
</gene>
<evidence type="ECO:0000313" key="4">
    <source>
        <dbReference type="Proteomes" id="UP000219036"/>
    </source>
</evidence>
<protein>
    <submittedName>
        <fullName evidence="3">Doubled CXXCH domain-containing protein</fullName>
    </submittedName>
</protein>
<reference evidence="4" key="1">
    <citation type="submission" date="2017-09" db="EMBL/GenBank/DDBJ databases">
        <authorList>
            <person name="Varghese N."/>
            <person name="Submissions S."/>
        </authorList>
    </citation>
    <scope>NUCLEOTIDE SEQUENCE [LARGE SCALE GENOMIC DNA]</scope>
    <source>
        <strain evidence="4">DSM 15103</strain>
    </source>
</reference>
<dbReference type="OrthoDB" id="5427780at2"/>
<sequence length="236" mass="26266">MRKLTAFFLSILLTKLSLAAGPHEGLDCLGCHDPHYAKAQKIFKVKNDKYINPRTGKKPQDINALCLGCHNLTEFGGAGVKPIYLHMTHPVGIKPNPKIAKVPEKLLRKGILQCVSCHDPHPSNPNWKYLRVDTKGGSQVGVFCMTCHPAKVDTKYYGVESIKIFTSMNEEAGKGEFSLDDPNLVIFNLTPEYIKPLGDYPNSLAPAYTIVPNQPWFYSPAPENIPPELKNLIKKK</sequence>